<dbReference type="AlphaFoldDB" id="A0A1B1YTX5"/>
<evidence type="ECO:0000256" key="1">
    <source>
        <dbReference type="SAM" id="MobiDB-lite"/>
    </source>
</evidence>
<sequence>MSPVGQREILTQLRVVQFFQDAFGYAYSPLTAFAHQGEHMGTGTRDMIRRCVNAGLQEPEFAEADGFVTTIRRALPQPRSRRKAQEAQVTLLAWEVDMLRVCAGHPATGQDLLAAAGYSSRTGNFKRGLAKLLSERLLEMTIPDQPRSHSQQYRLSAAGEKKLKTIAQEQKRR</sequence>
<dbReference type="KEGG" id="gbi:PG2T_08980"/>
<dbReference type="Pfam" id="PF21247">
    <property type="entry name" value="Fic-like_C"/>
    <property type="match status" value="1"/>
</dbReference>
<reference evidence="4" key="1">
    <citation type="submission" date="2016-03" db="EMBL/GenBank/DDBJ databases">
        <title>Complete genome sequence of Solimmundus cernigliae, representing a novel lineage of polycyclic aromatic hydrocarbon degraders within the Gammaproteobacteria.</title>
        <authorList>
            <person name="Singleton D.R."/>
            <person name="Dickey A.N."/>
            <person name="Scholl E.H."/>
            <person name="Wright F.A."/>
            <person name="Aitken M.D."/>
        </authorList>
    </citation>
    <scope>NUCLEOTIDE SEQUENCE [LARGE SCALE GENOMIC DNA]</scope>
    <source>
        <strain evidence="4">TR3.2</strain>
    </source>
</reference>
<feature type="domain" description="Filamentation induced by cAMP protein Fic-like C-terminal" evidence="2">
    <location>
        <begin position="99"/>
        <end position="156"/>
    </location>
</feature>
<dbReference type="InterPro" id="IPR049514">
    <property type="entry name" value="Fic-like_C"/>
</dbReference>
<evidence type="ECO:0000313" key="3">
    <source>
        <dbReference type="EMBL" id="ANX04294.1"/>
    </source>
</evidence>
<gene>
    <name evidence="3" type="ORF">PG2T_08980</name>
</gene>
<feature type="region of interest" description="Disordered" evidence="1">
    <location>
        <begin position="143"/>
        <end position="173"/>
    </location>
</feature>
<dbReference type="OrthoDB" id="9805115at2"/>
<dbReference type="Proteomes" id="UP000092952">
    <property type="component" value="Chromosome"/>
</dbReference>
<dbReference type="RefSeq" id="WP_068804358.1">
    <property type="nucleotide sequence ID" value="NZ_CP014671.1"/>
</dbReference>
<accession>A0A1B1YTX5</accession>
<name>A0A1B1YTX5_9GAMM</name>
<keyword evidence="4" id="KW-1185">Reference proteome</keyword>
<organism evidence="3 4">
    <name type="scientific">Immundisolibacter cernigliae</name>
    <dbReference type="NCBI Taxonomy" id="1810504"/>
    <lineage>
        <taxon>Bacteria</taxon>
        <taxon>Pseudomonadati</taxon>
        <taxon>Pseudomonadota</taxon>
        <taxon>Gammaproteobacteria</taxon>
        <taxon>Immundisolibacterales</taxon>
        <taxon>Immundisolibacteraceae</taxon>
        <taxon>Immundisolibacter</taxon>
    </lineage>
</organism>
<dbReference type="STRING" id="1810504.PG2T_08980"/>
<evidence type="ECO:0000313" key="4">
    <source>
        <dbReference type="Proteomes" id="UP000092952"/>
    </source>
</evidence>
<evidence type="ECO:0000259" key="2">
    <source>
        <dbReference type="Pfam" id="PF21247"/>
    </source>
</evidence>
<dbReference type="InParanoid" id="A0A1B1YTX5"/>
<dbReference type="EMBL" id="CP014671">
    <property type="protein sequence ID" value="ANX04294.1"/>
    <property type="molecule type" value="Genomic_DNA"/>
</dbReference>
<proteinExistence type="predicted"/>
<protein>
    <recommendedName>
        <fullName evidence="2">Filamentation induced by cAMP protein Fic-like C-terminal domain-containing protein</fullName>
    </recommendedName>
</protein>